<evidence type="ECO:0000256" key="1">
    <source>
        <dbReference type="ARBA" id="ARBA00022723"/>
    </source>
</evidence>
<accession>A0ABY7QV02</accession>
<proteinExistence type="predicted"/>
<dbReference type="Gene3D" id="3.20.20.370">
    <property type="entry name" value="Glycoside hydrolase/deacetylase"/>
    <property type="match status" value="1"/>
</dbReference>
<gene>
    <name evidence="4" type="ORF">O6R05_01130</name>
</gene>
<evidence type="ECO:0000256" key="2">
    <source>
        <dbReference type="ARBA" id="ARBA00022801"/>
    </source>
</evidence>
<dbReference type="RefSeq" id="WP_271191722.1">
    <property type="nucleotide sequence ID" value="NZ_CP115667.1"/>
</dbReference>
<dbReference type="InterPro" id="IPR011330">
    <property type="entry name" value="Glyco_hydro/deAcase_b/a-brl"/>
</dbReference>
<feature type="domain" description="NodB homology" evidence="3">
    <location>
        <begin position="137"/>
        <end position="338"/>
    </location>
</feature>
<name>A0ABY7QV02_9FIRM</name>
<dbReference type="PANTHER" id="PTHR10587">
    <property type="entry name" value="GLYCOSYL TRANSFERASE-RELATED"/>
    <property type="match status" value="1"/>
</dbReference>
<protein>
    <submittedName>
        <fullName evidence="4">Polysaccharide deacetylase</fullName>
    </submittedName>
</protein>
<reference evidence="4 5" key="1">
    <citation type="submission" date="2023-01" db="EMBL/GenBank/DDBJ databases">
        <authorList>
            <person name="Lee S.H."/>
            <person name="Jung H.S."/>
            <person name="Yun J.U."/>
        </authorList>
    </citation>
    <scope>NUCLEOTIDE SEQUENCE [LARGE SCALE GENOMIC DNA]</scope>
    <source>
        <strain evidence="4 5">CBA3646</strain>
    </source>
</reference>
<dbReference type="SUPFAM" id="SSF88713">
    <property type="entry name" value="Glycoside hydrolase/deacetylase"/>
    <property type="match status" value="1"/>
</dbReference>
<dbReference type="CDD" id="cd10944">
    <property type="entry name" value="CE4_SmPgdA_like"/>
    <property type="match status" value="1"/>
</dbReference>
<evidence type="ECO:0000313" key="4">
    <source>
        <dbReference type="EMBL" id="WBW50191.1"/>
    </source>
</evidence>
<dbReference type="Pfam" id="PF01522">
    <property type="entry name" value="Polysacc_deac_1"/>
    <property type="match status" value="1"/>
</dbReference>
<evidence type="ECO:0000259" key="3">
    <source>
        <dbReference type="PROSITE" id="PS51677"/>
    </source>
</evidence>
<dbReference type="PANTHER" id="PTHR10587:SF133">
    <property type="entry name" value="CHITIN DEACETYLASE 1-RELATED"/>
    <property type="match status" value="1"/>
</dbReference>
<dbReference type="InterPro" id="IPR050248">
    <property type="entry name" value="Polysacc_deacetylase_ArnD"/>
</dbReference>
<keyword evidence="1" id="KW-0479">Metal-binding</keyword>
<dbReference type="Proteomes" id="UP001210339">
    <property type="component" value="Chromosome"/>
</dbReference>
<dbReference type="PROSITE" id="PS51677">
    <property type="entry name" value="NODB"/>
    <property type="match status" value="1"/>
</dbReference>
<dbReference type="InterPro" id="IPR002509">
    <property type="entry name" value="NODB_dom"/>
</dbReference>
<keyword evidence="2" id="KW-0378">Hydrolase</keyword>
<organism evidence="4 5">
    <name type="scientific">Peptoniphilus equinus</name>
    <dbReference type="NCBI Taxonomy" id="3016343"/>
    <lineage>
        <taxon>Bacteria</taxon>
        <taxon>Bacillati</taxon>
        <taxon>Bacillota</taxon>
        <taxon>Tissierellia</taxon>
        <taxon>Tissierellales</taxon>
        <taxon>Peptoniphilaceae</taxon>
        <taxon>Peptoniphilus</taxon>
    </lineage>
</organism>
<sequence length="341" mass="39259">MTETNERRQRLARRKKRQARMRRRRILFFALVALILFALISLISRVIHRMNTPDEPAPFNWFVDKAYRDQKGIVRTVKPTYSTFPDSLNSIYDDLEFMKKEIMPGENHLIQANSYAYDTKTIRQYIRGEAEYTADKKLVFLTFDDGPNTTITPQVLDILAKNDVHATFFVVGNRIKDQTTNVLRRTVYEGNAIATHSFSHDYETLYPEKTANAAKLKEESLLTQGRLQKIFGDDFKSNVMRYPGGHMSWQNTQSSDKALADAGIEWIDWNAIIGDASTKSSRPTTTEGFIETLDRSLNQNLHTDIAVVLMHDATNKQQSVDALQSIIDYFKSHNYEFGILK</sequence>
<keyword evidence="5" id="KW-1185">Reference proteome</keyword>
<evidence type="ECO:0000313" key="5">
    <source>
        <dbReference type="Proteomes" id="UP001210339"/>
    </source>
</evidence>
<dbReference type="EMBL" id="CP115667">
    <property type="protein sequence ID" value="WBW50191.1"/>
    <property type="molecule type" value="Genomic_DNA"/>
</dbReference>